<dbReference type="WBParaSite" id="HPLM_0001565801-mRNA-1">
    <property type="protein sequence ID" value="HPLM_0001565801-mRNA-1"/>
    <property type="gene ID" value="HPLM_0001565801"/>
</dbReference>
<accession>A0A0N4WVD1</accession>
<evidence type="ECO:0000256" key="1">
    <source>
        <dbReference type="ARBA" id="ARBA00006860"/>
    </source>
</evidence>
<keyword evidence="2" id="KW-0812">Transmembrane</keyword>
<dbReference type="GO" id="GO:0016020">
    <property type="term" value="C:membrane"/>
    <property type="evidence" value="ECO:0007669"/>
    <property type="project" value="InterPro"/>
</dbReference>
<dbReference type="AlphaFoldDB" id="A0A0N4WVD1"/>
<dbReference type="EMBL" id="UZAF01019069">
    <property type="protein sequence ID" value="VDO57381.1"/>
    <property type="molecule type" value="Genomic_DNA"/>
</dbReference>
<feature type="transmembrane region" description="Helical" evidence="2">
    <location>
        <begin position="185"/>
        <end position="201"/>
    </location>
</feature>
<dbReference type="GO" id="GO:0007606">
    <property type="term" value="P:sensory perception of chemical stimulus"/>
    <property type="evidence" value="ECO:0007669"/>
    <property type="project" value="InterPro"/>
</dbReference>
<dbReference type="OrthoDB" id="5847472at2759"/>
<keyword evidence="2" id="KW-1133">Transmembrane helix</keyword>
<protein>
    <submittedName>
        <fullName evidence="5">Serpentine receptor class gamma</fullName>
    </submittedName>
</protein>
<feature type="transmembrane region" description="Helical" evidence="2">
    <location>
        <begin position="140"/>
        <end position="165"/>
    </location>
</feature>
<comment type="similarity">
    <text evidence="1">Belongs to the nematode receptor-like protein srb family.</text>
</comment>
<evidence type="ECO:0000256" key="2">
    <source>
        <dbReference type="SAM" id="Phobius"/>
    </source>
</evidence>
<gene>
    <name evidence="3" type="ORF">HPLM_LOCUS15650</name>
</gene>
<reference evidence="3 4" key="2">
    <citation type="submission" date="2018-11" db="EMBL/GenBank/DDBJ databases">
        <authorList>
            <consortium name="Pathogen Informatics"/>
        </authorList>
    </citation>
    <scope>NUCLEOTIDE SEQUENCE [LARGE SCALE GENOMIC DNA]</scope>
    <source>
        <strain evidence="3 4">MHpl1</strain>
    </source>
</reference>
<dbReference type="PANTHER" id="PTHR31216">
    <property type="entry name" value="SERPENTINE RECEPTOR CLASS BETA-1-RELATED-RELATED"/>
    <property type="match status" value="1"/>
</dbReference>
<dbReference type="GO" id="GO:0004888">
    <property type="term" value="F:transmembrane signaling receptor activity"/>
    <property type="evidence" value="ECO:0007669"/>
    <property type="project" value="InterPro"/>
</dbReference>
<keyword evidence="2" id="KW-0472">Membrane</keyword>
<reference evidence="5" key="1">
    <citation type="submission" date="2017-02" db="UniProtKB">
        <authorList>
            <consortium name="WormBaseParasite"/>
        </authorList>
    </citation>
    <scope>IDENTIFICATION</scope>
</reference>
<keyword evidence="4" id="KW-1185">Reference proteome</keyword>
<dbReference type="Pfam" id="PF02175">
    <property type="entry name" value="7TM_GPCR_Srb"/>
    <property type="match status" value="1"/>
</dbReference>
<name>A0A0N4WVD1_HAEPC</name>
<evidence type="ECO:0000313" key="3">
    <source>
        <dbReference type="EMBL" id="VDO57381.1"/>
    </source>
</evidence>
<dbReference type="Proteomes" id="UP000268014">
    <property type="component" value="Unassembled WGS sequence"/>
</dbReference>
<dbReference type="OMA" id="THHFAWS"/>
<dbReference type="InterPro" id="IPR002184">
    <property type="entry name" value="7TM_GPCR_serpentine_rcpt_Srb"/>
</dbReference>
<evidence type="ECO:0000313" key="5">
    <source>
        <dbReference type="WBParaSite" id="HPLM_0001565801-mRNA-1"/>
    </source>
</evidence>
<sequence>MASNGVEEELPLQYCVETHHFAWSFLYQDPCDIFLPKALYIALHLPTIFVLVASQCMQLSIATERWIAIISADYQESSYRRLGPALIATADIVRTNIVLMFLLVMNLVGLIMTLALRYLGPKRKISMSLSSKFKAMENSIVSNYLFMISSCQFAALFFSHASILYLRIYESGNPLVTAYKENLDLFNYYTLILPVLSVFYMRKVKSQRTKNIKENINSQCAIIWPSSLQINTVGATAWMSYSAILQKQWQ</sequence>
<feature type="transmembrane region" description="Helical" evidence="2">
    <location>
        <begin position="97"/>
        <end position="119"/>
    </location>
</feature>
<evidence type="ECO:0000313" key="4">
    <source>
        <dbReference type="Proteomes" id="UP000268014"/>
    </source>
</evidence>
<proteinExistence type="inferred from homology"/>
<dbReference type="PANTHER" id="PTHR31216:SF11">
    <property type="entry name" value="SERPENTINE RECEPTOR CLASS BETA-16-RELATED"/>
    <property type="match status" value="1"/>
</dbReference>
<organism evidence="5">
    <name type="scientific">Haemonchus placei</name>
    <name type="common">Barber's pole worm</name>
    <dbReference type="NCBI Taxonomy" id="6290"/>
    <lineage>
        <taxon>Eukaryota</taxon>
        <taxon>Metazoa</taxon>
        <taxon>Ecdysozoa</taxon>
        <taxon>Nematoda</taxon>
        <taxon>Chromadorea</taxon>
        <taxon>Rhabditida</taxon>
        <taxon>Rhabditina</taxon>
        <taxon>Rhabditomorpha</taxon>
        <taxon>Strongyloidea</taxon>
        <taxon>Trichostrongylidae</taxon>
        <taxon>Haemonchus</taxon>
    </lineage>
</organism>